<evidence type="ECO:0000256" key="10">
    <source>
        <dbReference type="ARBA" id="ARBA00023002"/>
    </source>
</evidence>
<dbReference type="GO" id="GO:0015979">
    <property type="term" value="P:photosynthesis"/>
    <property type="evidence" value="ECO:0007669"/>
    <property type="project" value="UniProtKB-KW"/>
</dbReference>
<dbReference type="InterPro" id="IPR002051">
    <property type="entry name" value="Haem_Oase"/>
</dbReference>
<evidence type="ECO:0000256" key="1">
    <source>
        <dbReference type="ARBA" id="ARBA00004229"/>
    </source>
</evidence>
<dbReference type="EC" id="1.14.14.18" evidence="3"/>
<comment type="subcellular location">
    <subcellularLocation>
        <location evidence="1">Plastid</location>
        <location evidence="1">Chloroplast</location>
    </subcellularLocation>
</comment>
<proteinExistence type="inferred from homology"/>
<keyword evidence="9" id="KW-0809">Transit peptide</keyword>
<dbReference type="GO" id="GO:0004392">
    <property type="term" value="F:heme oxygenase (decyclizing) activity"/>
    <property type="evidence" value="ECO:0007669"/>
    <property type="project" value="UniProtKB-EC"/>
</dbReference>
<evidence type="ECO:0000256" key="12">
    <source>
        <dbReference type="SAM" id="MobiDB-lite"/>
    </source>
</evidence>
<keyword evidence="7" id="KW-0934">Plastid</keyword>
<dbReference type="EMBL" id="JALJOQ010000065">
    <property type="protein sequence ID" value="KAK9802931.1"/>
    <property type="molecule type" value="Genomic_DNA"/>
</dbReference>
<evidence type="ECO:0000256" key="3">
    <source>
        <dbReference type="ARBA" id="ARBA00012360"/>
    </source>
</evidence>
<evidence type="ECO:0000313" key="13">
    <source>
        <dbReference type="EMBL" id="KAK9802931.1"/>
    </source>
</evidence>
<keyword evidence="11" id="KW-0408">Iron</keyword>
<dbReference type="GO" id="GO:0009507">
    <property type="term" value="C:chloroplast"/>
    <property type="evidence" value="ECO:0007669"/>
    <property type="project" value="UniProtKB-SubCell"/>
</dbReference>
<dbReference type="CDD" id="cd19165">
    <property type="entry name" value="HemeO"/>
    <property type="match status" value="1"/>
</dbReference>
<feature type="compositionally biased region" description="Basic and acidic residues" evidence="12">
    <location>
        <begin position="73"/>
        <end position="93"/>
    </location>
</feature>
<dbReference type="Pfam" id="PF01126">
    <property type="entry name" value="Heme_oxygenase"/>
    <property type="match status" value="1"/>
</dbReference>
<keyword evidence="4" id="KW-0150">Chloroplast</keyword>
<organism evidence="13 14">
    <name type="scientific">Symbiochloris irregularis</name>
    <dbReference type="NCBI Taxonomy" id="706552"/>
    <lineage>
        <taxon>Eukaryota</taxon>
        <taxon>Viridiplantae</taxon>
        <taxon>Chlorophyta</taxon>
        <taxon>core chlorophytes</taxon>
        <taxon>Trebouxiophyceae</taxon>
        <taxon>Trebouxiales</taxon>
        <taxon>Trebouxiaceae</taxon>
        <taxon>Symbiochloris</taxon>
    </lineage>
</organism>
<reference evidence="13 14" key="1">
    <citation type="journal article" date="2024" name="Nat. Commun.">
        <title>Phylogenomics reveals the evolutionary origins of lichenization in chlorophyte algae.</title>
        <authorList>
            <person name="Puginier C."/>
            <person name="Libourel C."/>
            <person name="Otte J."/>
            <person name="Skaloud P."/>
            <person name="Haon M."/>
            <person name="Grisel S."/>
            <person name="Petersen M."/>
            <person name="Berrin J.G."/>
            <person name="Delaux P.M."/>
            <person name="Dal Grande F."/>
            <person name="Keller J."/>
        </authorList>
    </citation>
    <scope>NUCLEOTIDE SEQUENCE [LARGE SCALE GENOMIC DNA]</scope>
    <source>
        <strain evidence="13 14">SAG 2036</strain>
    </source>
</reference>
<evidence type="ECO:0000256" key="6">
    <source>
        <dbReference type="ARBA" id="ARBA00022617"/>
    </source>
</evidence>
<comment type="caution">
    <text evidence="13">The sequence shown here is derived from an EMBL/GenBank/DDBJ whole genome shotgun (WGS) entry which is preliminary data.</text>
</comment>
<dbReference type="InterPro" id="IPR016951">
    <property type="entry name" value="Haem_Oase_decyc_pln"/>
</dbReference>
<keyword evidence="10" id="KW-0560">Oxidoreductase</keyword>
<evidence type="ECO:0000256" key="5">
    <source>
        <dbReference type="ARBA" id="ARBA00022531"/>
    </source>
</evidence>
<dbReference type="SUPFAM" id="SSF48613">
    <property type="entry name" value="Heme oxygenase-like"/>
    <property type="match status" value="1"/>
</dbReference>
<dbReference type="GO" id="GO:0006788">
    <property type="term" value="P:heme oxidation"/>
    <property type="evidence" value="ECO:0007669"/>
    <property type="project" value="InterPro"/>
</dbReference>
<dbReference type="AlphaFoldDB" id="A0AAW1P1Z9"/>
<dbReference type="PANTHER" id="PTHR35703:SF2">
    <property type="entry name" value="HEME OXYGENASE 1, CHLOROPLASTIC-RELATED"/>
    <property type="match status" value="1"/>
</dbReference>
<evidence type="ECO:0000256" key="4">
    <source>
        <dbReference type="ARBA" id="ARBA00022528"/>
    </source>
</evidence>
<evidence type="ECO:0000256" key="8">
    <source>
        <dbReference type="ARBA" id="ARBA00022723"/>
    </source>
</evidence>
<name>A0AAW1P1Z9_9CHLO</name>
<dbReference type="InterPro" id="IPR016084">
    <property type="entry name" value="Haem_Oase-like_multi-hlx"/>
</dbReference>
<keyword evidence="14" id="KW-1185">Reference proteome</keyword>
<dbReference type="Proteomes" id="UP001465755">
    <property type="component" value="Unassembled WGS sequence"/>
</dbReference>
<evidence type="ECO:0000256" key="9">
    <source>
        <dbReference type="ARBA" id="ARBA00022946"/>
    </source>
</evidence>
<protein>
    <recommendedName>
        <fullName evidence="3">heme oxygenase (biliverdin-producing)</fullName>
        <ecNumber evidence="3">1.14.14.18</ecNumber>
    </recommendedName>
</protein>
<evidence type="ECO:0000256" key="7">
    <source>
        <dbReference type="ARBA" id="ARBA00022640"/>
    </source>
</evidence>
<accession>A0AAW1P1Z9</accession>
<gene>
    <name evidence="13" type="ORF">WJX73_009246</name>
</gene>
<dbReference type="PANTHER" id="PTHR35703">
    <property type="entry name" value="HEME OXYGENASE 1, CHLOROPLASTIC-RELATED"/>
    <property type="match status" value="1"/>
</dbReference>
<keyword evidence="5" id="KW-0602">Photosynthesis</keyword>
<dbReference type="Gene3D" id="1.20.910.10">
    <property type="entry name" value="Heme oxygenase-like"/>
    <property type="match status" value="1"/>
</dbReference>
<dbReference type="GO" id="GO:0046872">
    <property type="term" value="F:metal ion binding"/>
    <property type="evidence" value="ECO:0007669"/>
    <property type="project" value="UniProtKB-KW"/>
</dbReference>
<keyword evidence="8" id="KW-0479">Metal-binding</keyword>
<evidence type="ECO:0000256" key="11">
    <source>
        <dbReference type="ARBA" id="ARBA00023004"/>
    </source>
</evidence>
<dbReference type="InterPro" id="IPR016053">
    <property type="entry name" value="Haem_Oase-like"/>
</dbReference>
<keyword evidence="6" id="KW-0349">Heme</keyword>
<evidence type="ECO:0000313" key="14">
    <source>
        <dbReference type="Proteomes" id="UP001465755"/>
    </source>
</evidence>
<feature type="region of interest" description="Disordered" evidence="12">
    <location>
        <begin position="72"/>
        <end position="96"/>
    </location>
</feature>
<sequence length="276" mass="31121">MQCSTSYSRVSTDLVHCRATWPAGQRRAVSHNARAIIGRSVVRSDATAVKERPRPGEKKGFVEEMRMAAMRLHTRDQAPKDGSRPEEKPEDQPVRQWTPSRAGYLRFLAESKAVYDTLEQIVEAAPKSEYAKFRNTGLERSAPLARDIQWLQKTYDLPSPEVSADGPGAEYASALKQLAADDPAAFICHFYNFYFAHTAGGRMIGRKVAEVILDNKTLDFYQWDGEVKDKLAAVKDKINELAETWTREQKDHCLEETNKSFQHSGAILRTITASEE</sequence>
<comment type="similarity">
    <text evidence="2">Belongs to the heme oxygenase family.</text>
</comment>
<evidence type="ECO:0000256" key="2">
    <source>
        <dbReference type="ARBA" id="ARBA00006134"/>
    </source>
</evidence>